<organism evidence="3 4">
    <name type="scientific">Vibrio mediterranei</name>
    <dbReference type="NCBI Taxonomy" id="689"/>
    <lineage>
        <taxon>Bacteria</taxon>
        <taxon>Pseudomonadati</taxon>
        <taxon>Pseudomonadota</taxon>
        <taxon>Gammaproteobacteria</taxon>
        <taxon>Vibrionales</taxon>
        <taxon>Vibrionaceae</taxon>
        <taxon>Vibrio</taxon>
    </lineage>
</organism>
<dbReference type="EMBL" id="CP018310">
    <property type="protein sequence ID" value="ASI93386.1"/>
    <property type="molecule type" value="Genomic_DNA"/>
</dbReference>
<evidence type="ECO:0000313" key="3">
    <source>
        <dbReference type="EMBL" id="ASI93433.1"/>
    </source>
</evidence>
<reference evidence="4" key="1">
    <citation type="submission" date="2016-12" db="EMBL/GenBank/DDBJ databases">
        <title>Comparative genomic analysis reveals the diversity, evolution, and environmental adaptation strategies of the genus Vibrio.</title>
        <authorList>
            <person name="Lin H."/>
            <person name="Wang X."/>
            <person name="Zhang X.-H."/>
        </authorList>
    </citation>
    <scope>NUCLEOTIDE SEQUENCE [LARGE SCALE GENOMIC DNA]</scope>
    <source>
        <strain evidence="4">QT6D1</strain>
        <plasmid evidence="4">unnamed</plasmid>
    </source>
</reference>
<gene>
    <name evidence="2" type="ORF">BSZ05_26390</name>
    <name evidence="3" type="ORF">BSZ05_26655</name>
</gene>
<proteinExistence type="predicted"/>
<evidence type="ECO:0000256" key="1">
    <source>
        <dbReference type="SAM" id="Phobius"/>
    </source>
</evidence>
<dbReference type="KEGG" id="vsh:BSZ05_26390"/>
<geneLocation type="plasmid" evidence="3 4">
    <name>unnamed</name>
</geneLocation>
<accession>A0AAN1KRD0</accession>
<dbReference type="Proteomes" id="UP000197092">
    <property type="component" value="Plasmid unnamed"/>
</dbReference>
<name>A0AAN1KRD0_9VIBR</name>
<evidence type="ECO:0000313" key="4">
    <source>
        <dbReference type="Proteomes" id="UP000197092"/>
    </source>
</evidence>
<dbReference type="InterPro" id="IPR009838">
    <property type="entry name" value="T4SS_TraL"/>
</dbReference>
<sequence length="100" mass="11656">MEHPEQYYLIPASLDNGALFMGLPREESLPTLIIGALGFMVHHELIGTMVAAGCFFTVRYIKGRFGINVFSRCLYYYFTSDQNRYPFKRLPPSHLRYWRG</sequence>
<dbReference type="KEGG" id="vsh:BSZ05_26655"/>
<keyword evidence="1" id="KW-1133">Transmembrane helix</keyword>
<dbReference type="EMBL" id="CP018310">
    <property type="protein sequence ID" value="ASI93433.1"/>
    <property type="molecule type" value="Genomic_DNA"/>
</dbReference>
<protein>
    <submittedName>
        <fullName evidence="3">Type IV conjugative transfer system protein TraL</fullName>
    </submittedName>
</protein>
<dbReference type="GO" id="GO:0019867">
    <property type="term" value="C:outer membrane"/>
    <property type="evidence" value="ECO:0007669"/>
    <property type="project" value="InterPro"/>
</dbReference>
<dbReference type="AlphaFoldDB" id="A0AAN1KRD0"/>
<keyword evidence="1" id="KW-0812">Transmembrane</keyword>
<keyword evidence="1" id="KW-0472">Membrane</keyword>
<dbReference type="NCBIfam" id="TIGR02762">
    <property type="entry name" value="TraL_TIGR"/>
    <property type="match status" value="1"/>
</dbReference>
<dbReference type="RefSeq" id="WP_088879084.1">
    <property type="nucleotide sequence ID" value="NZ_CP018310.1"/>
</dbReference>
<evidence type="ECO:0000313" key="2">
    <source>
        <dbReference type="EMBL" id="ASI93386.1"/>
    </source>
</evidence>
<feature type="transmembrane region" description="Helical" evidence="1">
    <location>
        <begin position="32"/>
        <end position="58"/>
    </location>
</feature>
<dbReference type="Pfam" id="PF07178">
    <property type="entry name" value="TraL"/>
    <property type="match status" value="1"/>
</dbReference>
<reference evidence="3" key="2">
    <citation type="journal article" date="2018" name="BMC Genomics">
        <title>Comparative genomic analysis reveals the evolution and environmental adaptation strategies of vibrios.</title>
        <authorList>
            <person name="Lin H."/>
            <person name="Yu M."/>
            <person name="Wang X."/>
            <person name="Zhang X.H."/>
        </authorList>
    </citation>
    <scope>NUCLEOTIDE SEQUENCE</scope>
    <source>
        <strain evidence="3">QT6D1</strain>
    </source>
</reference>
<keyword evidence="3" id="KW-0614">Plasmid</keyword>